<dbReference type="Gene3D" id="1.10.3210.10">
    <property type="entry name" value="Hypothetical protein af1432"/>
    <property type="match status" value="1"/>
</dbReference>
<name>W9H630_9PROT</name>
<feature type="domain" description="PRTase-CE" evidence="1">
    <location>
        <begin position="459"/>
        <end position="732"/>
    </location>
</feature>
<dbReference type="InterPro" id="IPR050135">
    <property type="entry name" value="dGTPase-like"/>
</dbReference>
<evidence type="ECO:0000313" key="3">
    <source>
        <dbReference type="Proteomes" id="UP000019486"/>
    </source>
</evidence>
<comment type="caution">
    <text evidence="2">The sequence shown here is derived from an EMBL/GenBank/DDBJ whole genome shotgun (WGS) entry which is preliminary data.</text>
</comment>
<dbReference type="AlphaFoldDB" id="W9H630"/>
<dbReference type="EMBL" id="AVFL01000004">
    <property type="protein sequence ID" value="EWY41519.1"/>
    <property type="molecule type" value="Genomic_DNA"/>
</dbReference>
<dbReference type="SUPFAM" id="SSF109604">
    <property type="entry name" value="HD-domain/PDEase-like"/>
    <property type="match status" value="1"/>
</dbReference>
<sequence>MHSKAVSSLLEVLLDDNHDFICFDDNRRRNVKLIVDKIALAIVGQTIDDRLPLLHEIISGPFDADKLDYFVRDARMAGTPSVLDISRLVQKISIRRLESSKLPEEIARKVGRSDEHHYLFGMKWSGVPVLDELHLARVLLYAKIYRHPKVVAIEQMLRAAILAMAKVVPVERVLELVYTYDDDALLSMTVGSLHEALRVAPDGLDAEARERLEQAIGTLKAIKARKLTVLAFQIQRRYPADPLEKNDIQKSGLTSFLEDVEHPQSRESFRTLLIDEVRAILGVTLGAAAPSRIDLETSIMIHTLGQTPGGSQIARAFLLPVSGSPLPFREYTVNRTAWADAYMSNQPTGYVFAKPAIADAVYLAVEKLLRIRHMVRLPPSALEGSKRGADRIEALKRRLWVAGYYDDAPYDIRPKPERLAKADVIPIVERFAELLAKYQEPCADARPGPGEGSLRDRVLNWLRQFDHDGHVDCALSLLKRFRMIDRSDTVGAIKGFIARHPSFSGAVVVPFGSARDSGAIQTYYSADLIGSGISSCMTIEEAAKKGGETPIIVVDDFVASGGQGQDILAAGFGLTEWRKSLGEQRELFDDEVQAHLRKIKIGFVFTAAWDEGIETIERMAREAGMDAIVHRHIDESGIPFAFDGRDDPDPAAWSSFKARCEEIGGSLLGGGHNGVDAHKAAEMADRVAKRRLGYGNRAMLLGSPFNIPAQTLTLFWEAGKVDGVDWTPLMARRKKT</sequence>
<evidence type="ECO:0000259" key="1">
    <source>
        <dbReference type="Pfam" id="PF24390"/>
    </source>
</evidence>
<dbReference type="InterPro" id="IPR056920">
    <property type="entry name" value="PRTase-CE"/>
</dbReference>
<reference evidence="2 3" key="1">
    <citation type="submission" date="2013-08" db="EMBL/GenBank/DDBJ databases">
        <title>The genome sequence of Skermanella stibiiresistens.</title>
        <authorList>
            <person name="Zhu W."/>
            <person name="Wang G."/>
        </authorList>
    </citation>
    <scope>NUCLEOTIDE SEQUENCE [LARGE SCALE GENOMIC DNA]</scope>
    <source>
        <strain evidence="2 3">SB22</strain>
    </source>
</reference>
<keyword evidence="3" id="KW-1185">Reference proteome</keyword>
<protein>
    <recommendedName>
        <fullName evidence="1">PRTase-CE domain-containing protein</fullName>
    </recommendedName>
</protein>
<dbReference type="Pfam" id="PF24390">
    <property type="entry name" value="PRTase-CE"/>
    <property type="match status" value="1"/>
</dbReference>
<accession>W9H630</accession>
<evidence type="ECO:0000313" key="2">
    <source>
        <dbReference type="EMBL" id="EWY41519.1"/>
    </source>
</evidence>
<proteinExistence type="predicted"/>
<organism evidence="2 3">
    <name type="scientific">Skermanella stibiiresistens SB22</name>
    <dbReference type="NCBI Taxonomy" id="1385369"/>
    <lineage>
        <taxon>Bacteria</taxon>
        <taxon>Pseudomonadati</taxon>
        <taxon>Pseudomonadota</taxon>
        <taxon>Alphaproteobacteria</taxon>
        <taxon>Rhodospirillales</taxon>
        <taxon>Azospirillaceae</taxon>
        <taxon>Skermanella</taxon>
    </lineage>
</organism>
<dbReference type="GO" id="GO:0006203">
    <property type="term" value="P:dGTP catabolic process"/>
    <property type="evidence" value="ECO:0007669"/>
    <property type="project" value="TreeGrafter"/>
</dbReference>
<dbReference type="PANTHER" id="PTHR11373">
    <property type="entry name" value="DEOXYNUCLEOSIDE TRIPHOSPHATE TRIPHOSPHOHYDROLASE"/>
    <property type="match status" value="1"/>
</dbReference>
<dbReference type="PANTHER" id="PTHR11373:SF4">
    <property type="entry name" value="DEOXYNUCLEOSIDE TRIPHOSPHATE TRIPHOSPHOHYDROLASE SAMHD1"/>
    <property type="match status" value="1"/>
</dbReference>
<gene>
    <name evidence="2" type="ORF">N825_28105</name>
</gene>
<dbReference type="Proteomes" id="UP000019486">
    <property type="component" value="Unassembled WGS sequence"/>
</dbReference>
<dbReference type="GO" id="GO:0008832">
    <property type="term" value="F:dGTPase activity"/>
    <property type="evidence" value="ECO:0007669"/>
    <property type="project" value="TreeGrafter"/>
</dbReference>